<gene>
    <name evidence="2" type="ORF">CBW42_13055</name>
    <name evidence="1" type="ORF">CBW42_14240</name>
</gene>
<evidence type="ECO:0000313" key="3">
    <source>
        <dbReference type="Proteomes" id="UP000194903"/>
    </source>
</evidence>
<name>A0A252F0C8_9FIRM</name>
<organism evidence="1 3">
    <name type="scientific">Butyricicoccus porcorum</name>
    <dbReference type="NCBI Taxonomy" id="1945634"/>
    <lineage>
        <taxon>Bacteria</taxon>
        <taxon>Bacillati</taxon>
        <taxon>Bacillota</taxon>
        <taxon>Clostridia</taxon>
        <taxon>Eubacteriales</taxon>
        <taxon>Butyricicoccaceae</taxon>
        <taxon>Butyricicoccus</taxon>
    </lineage>
</organism>
<keyword evidence="3" id="KW-1185">Reference proteome</keyword>
<evidence type="ECO:0000313" key="1">
    <source>
        <dbReference type="EMBL" id="OUM19273.1"/>
    </source>
</evidence>
<dbReference type="EMBL" id="NHOC01000018">
    <property type="protein sequence ID" value="OUM19483.1"/>
    <property type="molecule type" value="Genomic_DNA"/>
</dbReference>
<dbReference type="InterPro" id="IPR046117">
    <property type="entry name" value="DUF6054"/>
</dbReference>
<dbReference type="Pfam" id="PF19524">
    <property type="entry name" value="DUF6054"/>
    <property type="match status" value="1"/>
</dbReference>
<dbReference type="Proteomes" id="UP000194903">
    <property type="component" value="Unassembled WGS sequence"/>
</dbReference>
<sequence length="117" mass="12922">MSSVSIRLRGSHAAGIEALANVLKEEINAELIAESWRSLHDVRVVLLSFERYFFRNGSYASLTVLLTESQDMQTADIVGSGGGEGLFNISWGANSDFAEMAAELLRKYGFCEESQWP</sequence>
<comment type="caution">
    <text evidence="1">The sequence shown here is derived from an EMBL/GenBank/DDBJ whole genome shotgun (WGS) entry which is preliminary data.</text>
</comment>
<dbReference type="AlphaFoldDB" id="A0A252F0C8"/>
<reference evidence="1 3" key="1">
    <citation type="submission" date="2017-05" db="EMBL/GenBank/DDBJ databases">
        <title>Butyricicoccus porcorum sp. nov. a butyrate-producing bacterium from the swine intestinal tract.</title>
        <authorList>
            <person name="Trachsel J."/>
            <person name="Humphrey S."/>
            <person name="Allen H.K."/>
        </authorList>
    </citation>
    <scope>NUCLEOTIDE SEQUENCE [LARGE SCALE GENOMIC DNA]</scope>
    <source>
        <strain evidence="1">BB10</strain>
    </source>
</reference>
<dbReference type="EMBL" id="NHOC01000026">
    <property type="protein sequence ID" value="OUM19273.1"/>
    <property type="molecule type" value="Genomic_DNA"/>
</dbReference>
<protein>
    <submittedName>
        <fullName evidence="1">Uncharacterized protein</fullName>
    </submittedName>
</protein>
<accession>A0A252F0C8</accession>
<proteinExistence type="predicted"/>
<evidence type="ECO:0000313" key="2">
    <source>
        <dbReference type="EMBL" id="OUM19483.1"/>
    </source>
</evidence>